<dbReference type="InterPro" id="IPR000468">
    <property type="entry name" value="Barstar"/>
</dbReference>
<proteinExistence type="inferred from homology"/>
<dbReference type="OrthoDB" id="5184890at2"/>
<dbReference type="InterPro" id="IPR035905">
    <property type="entry name" value="Barstar-like_sf"/>
</dbReference>
<comment type="caution">
    <text evidence="3">The sequence shown here is derived from an EMBL/GenBank/DDBJ whole genome shotgun (WGS) entry which is preliminary data.</text>
</comment>
<dbReference type="RefSeq" id="WP_106326768.1">
    <property type="nucleotide sequence ID" value="NZ_BOMO01000124.1"/>
</dbReference>
<organism evidence="3 4">
    <name type="scientific">Actinoplanes italicus</name>
    <dbReference type="NCBI Taxonomy" id="113567"/>
    <lineage>
        <taxon>Bacteria</taxon>
        <taxon>Bacillati</taxon>
        <taxon>Actinomycetota</taxon>
        <taxon>Actinomycetes</taxon>
        <taxon>Micromonosporales</taxon>
        <taxon>Micromonosporaceae</taxon>
        <taxon>Actinoplanes</taxon>
    </lineage>
</organism>
<dbReference type="EMBL" id="PVMZ01000019">
    <property type="protein sequence ID" value="PRX16470.1"/>
    <property type="molecule type" value="Genomic_DNA"/>
</dbReference>
<evidence type="ECO:0000313" key="4">
    <source>
        <dbReference type="Proteomes" id="UP000239415"/>
    </source>
</evidence>
<evidence type="ECO:0000259" key="2">
    <source>
        <dbReference type="Pfam" id="PF01337"/>
    </source>
</evidence>
<sequence length="189" mass="20434">MDAPTLTQPQEPWVVFTRADDPWVPAEAERLRERGGAVARLDGRELLDKRSLMAAFRRGVDLPGYFSGNWDSLAASLHERHGHGSATADLAVLIDHADELLHADHLGLFVAVLCQGAWQANLRIDADGYLDVDYAPRNALHFVFLLDATDPEAFAGPAATEPEVLTALVGGRLTATTTGPDHPSAPLRP</sequence>
<dbReference type="Pfam" id="PF01337">
    <property type="entry name" value="Barstar"/>
    <property type="match status" value="1"/>
</dbReference>
<comment type="similarity">
    <text evidence="1">Belongs to the barstar family.</text>
</comment>
<reference evidence="3 4" key="1">
    <citation type="submission" date="2018-03" db="EMBL/GenBank/DDBJ databases">
        <title>Genomic Encyclopedia of Archaeal and Bacterial Type Strains, Phase II (KMG-II): from individual species to whole genera.</title>
        <authorList>
            <person name="Goeker M."/>
        </authorList>
    </citation>
    <scope>NUCLEOTIDE SEQUENCE [LARGE SCALE GENOMIC DNA]</scope>
    <source>
        <strain evidence="3 4">DSM 43146</strain>
    </source>
</reference>
<evidence type="ECO:0000313" key="3">
    <source>
        <dbReference type="EMBL" id="PRX16470.1"/>
    </source>
</evidence>
<gene>
    <name evidence="3" type="ORF">CLV67_11951</name>
</gene>
<keyword evidence="4" id="KW-1185">Reference proteome</keyword>
<accession>A0A2T0K151</accession>
<dbReference type="Gene3D" id="3.30.370.10">
    <property type="entry name" value="Barstar-like"/>
    <property type="match status" value="1"/>
</dbReference>
<protein>
    <submittedName>
        <fullName evidence="3">Barstar (Barnase inhibitor)</fullName>
    </submittedName>
</protein>
<feature type="domain" description="Barstar (barnase inhibitor)" evidence="2">
    <location>
        <begin position="38"/>
        <end position="105"/>
    </location>
</feature>
<evidence type="ECO:0000256" key="1">
    <source>
        <dbReference type="ARBA" id="ARBA00006845"/>
    </source>
</evidence>
<name>A0A2T0K151_9ACTN</name>
<dbReference type="AlphaFoldDB" id="A0A2T0K151"/>
<dbReference type="SUPFAM" id="SSF52038">
    <property type="entry name" value="Barstar-related"/>
    <property type="match status" value="1"/>
</dbReference>
<dbReference type="Proteomes" id="UP000239415">
    <property type="component" value="Unassembled WGS sequence"/>
</dbReference>